<comment type="caution">
    <text evidence="2">The sequence shown here is derived from an EMBL/GenBank/DDBJ whole genome shotgun (WGS) entry which is preliminary data.</text>
</comment>
<evidence type="ECO:0000313" key="3">
    <source>
        <dbReference type="Proteomes" id="UP000681162"/>
    </source>
</evidence>
<dbReference type="Proteomes" id="UP000681162">
    <property type="component" value="Unassembled WGS sequence"/>
</dbReference>
<keyword evidence="3" id="KW-1185">Reference proteome</keyword>
<dbReference type="EMBL" id="BORR01000012">
    <property type="protein sequence ID" value="GIO38504.1"/>
    <property type="molecule type" value="Genomic_DNA"/>
</dbReference>
<protein>
    <recommendedName>
        <fullName evidence="1">Bacterial Pleckstrin homology domain-containing protein</fullName>
    </recommendedName>
</protein>
<dbReference type="InterPro" id="IPR027783">
    <property type="entry name" value="Bacterial_PH-related"/>
</dbReference>
<dbReference type="Pfam" id="PF10882">
    <property type="entry name" value="bPH_5"/>
    <property type="match status" value="1"/>
</dbReference>
<gene>
    <name evidence="2" type="ORF">J41TS12_33650</name>
</gene>
<evidence type="ECO:0000313" key="2">
    <source>
        <dbReference type="EMBL" id="GIO38504.1"/>
    </source>
</evidence>
<name>A0A919XV14_9BACL</name>
<dbReference type="AlphaFoldDB" id="A0A919XV14"/>
<evidence type="ECO:0000259" key="1">
    <source>
        <dbReference type="Pfam" id="PF10882"/>
    </source>
</evidence>
<accession>A0A919XV14</accession>
<organism evidence="2 3">
    <name type="scientific">Paenibacillus antibioticophila</name>
    <dbReference type="NCBI Taxonomy" id="1274374"/>
    <lineage>
        <taxon>Bacteria</taxon>
        <taxon>Bacillati</taxon>
        <taxon>Bacillota</taxon>
        <taxon>Bacilli</taxon>
        <taxon>Bacillales</taxon>
        <taxon>Paenibacillaceae</taxon>
        <taxon>Paenibacillus</taxon>
    </lineage>
</organism>
<proteinExistence type="predicted"/>
<sequence length="125" mass="14206">MNTQFLFNSTEVVLSFSGLTAITSFKRKLIIPYSTIMSVQTGPFQERVTALPTGGVSLPFYRTGRFLHNGKRTFMAYSKRHSVVILELAPSSLYQRIVVETEQPEQIKQELTARCQHLRSAYSET</sequence>
<dbReference type="RefSeq" id="WP_212940660.1">
    <property type="nucleotide sequence ID" value="NZ_BORR01000012.1"/>
</dbReference>
<feature type="domain" description="Bacterial Pleckstrin homology" evidence="1">
    <location>
        <begin position="22"/>
        <end position="112"/>
    </location>
</feature>
<reference evidence="2 3" key="1">
    <citation type="submission" date="2021-03" db="EMBL/GenBank/DDBJ databases">
        <title>Antimicrobial resistance genes in bacteria isolated from Japanese honey, and their potential for conferring macrolide and lincosamide resistance in the American foulbrood pathogen Paenibacillus larvae.</title>
        <authorList>
            <person name="Okamoto M."/>
            <person name="Kumagai M."/>
            <person name="Kanamori H."/>
            <person name="Takamatsu D."/>
        </authorList>
    </citation>
    <scope>NUCLEOTIDE SEQUENCE [LARGE SCALE GENOMIC DNA]</scope>
    <source>
        <strain evidence="2 3">J41TS12</strain>
    </source>
</reference>